<dbReference type="EMBL" id="LFIW01002048">
    <property type="protein sequence ID" value="KZL79605.1"/>
    <property type="molecule type" value="Genomic_DNA"/>
</dbReference>
<evidence type="ECO:0000313" key="3">
    <source>
        <dbReference type="Proteomes" id="UP000076584"/>
    </source>
</evidence>
<sequence>LLSPGNLPTSRPTSNRRRRRTSRALRTETSSQDSTTISRARAQPRSVVRLAPRNRTASSRGRPSRIVLAVKPRLPARLPHRMRPLPCLRLSRTAPAPTTPRQHQRRLRSRERRTRSRTRKTAIMTPRPRIRSASTLEPGANELARACYWPLFADLGRQPAKAFLTIHDDFLGDCRHLPGPTTAILGFHNG</sequence>
<keyword evidence="3" id="KW-1185">Reference proteome</keyword>
<protein>
    <submittedName>
        <fullName evidence="2">Uncharacterized protein</fullName>
    </submittedName>
</protein>
<gene>
    <name evidence="2" type="ORF">CI238_08908</name>
</gene>
<accession>A0A167A1H9</accession>
<feature type="region of interest" description="Disordered" evidence="1">
    <location>
        <begin position="89"/>
        <end position="119"/>
    </location>
</feature>
<feature type="compositionally biased region" description="Basic residues" evidence="1">
    <location>
        <begin position="14"/>
        <end position="23"/>
    </location>
</feature>
<proteinExistence type="predicted"/>
<organism evidence="2 3">
    <name type="scientific">Colletotrichum incanum</name>
    <name type="common">Soybean anthracnose fungus</name>
    <dbReference type="NCBI Taxonomy" id="1573173"/>
    <lineage>
        <taxon>Eukaryota</taxon>
        <taxon>Fungi</taxon>
        <taxon>Dikarya</taxon>
        <taxon>Ascomycota</taxon>
        <taxon>Pezizomycotina</taxon>
        <taxon>Sordariomycetes</taxon>
        <taxon>Hypocreomycetidae</taxon>
        <taxon>Glomerellales</taxon>
        <taxon>Glomerellaceae</taxon>
        <taxon>Colletotrichum</taxon>
        <taxon>Colletotrichum spaethianum species complex</taxon>
    </lineage>
</organism>
<feature type="region of interest" description="Disordered" evidence="1">
    <location>
        <begin position="1"/>
        <end position="67"/>
    </location>
</feature>
<name>A0A167A1H9_COLIC</name>
<evidence type="ECO:0000256" key="1">
    <source>
        <dbReference type="SAM" id="MobiDB-lite"/>
    </source>
</evidence>
<reference evidence="2 3" key="1">
    <citation type="submission" date="2015-06" db="EMBL/GenBank/DDBJ databases">
        <title>Survival trade-offs in plant roots during colonization by closely related pathogenic and mutualistic fungi.</title>
        <authorList>
            <person name="Hacquard S."/>
            <person name="Kracher B."/>
            <person name="Hiruma K."/>
            <person name="Weinman A."/>
            <person name="Muench P."/>
            <person name="Garrido Oter R."/>
            <person name="Ver Loren van Themaat E."/>
            <person name="Dallerey J.-F."/>
            <person name="Damm U."/>
            <person name="Henrissat B."/>
            <person name="Lespinet O."/>
            <person name="Thon M."/>
            <person name="Kemen E."/>
            <person name="McHardy A.C."/>
            <person name="Schulze-Lefert P."/>
            <person name="O'Connell R.J."/>
        </authorList>
    </citation>
    <scope>NUCLEOTIDE SEQUENCE [LARGE SCALE GENOMIC DNA]</scope>
    <source>
        <strain evidence="2 3">MAFF 238704</strain>
    </source>
</reference>
<evidence type="ECO:0000313" key="2">
    <source>
        <dbReference type="EMBL" id="KZL79605.1"/>
    </source>
</evidence>
<dbReference type="AlphaFoldDB" id="A0A167A1H9"/>
<feature type="compositionally biased region" description="Basic residues" evidence="1">
    <location>
        <begin position="102"/>
        <end position="119"/>
    </location>
</feature>
<comment type="caution">
    <text evidence="2">The sequence shown here is derived from an EMBL/GenBank/DDBJ whole genome shotgun (WGS) entry which is preliminary data.</text>
</comment>
<dbReference type="Proteomes" id="UP000076584">
    <property type="component" value="Unassembled WGS sequence"/>
</dbReference>
<feature type="non-terminal residue" evidence="2">
    <location>
        <position position="1"/>
    </location>
</feature>